<feature type="transmembrane region" description="Helical" evidence="6">
    <location>
        <begin position="181"/>
        <end position="210"/>
    </location>
</feature>
<dbReference type="PANTHER" id="PTHR21716:SF62">
    <property type="entry name" value="TRANSPORT PROTEIN YDBI-RELATED"/>
    <property type="match status" value="1"/>
</dbReference>
<keyword evidence="3 6" id="KW-0812">Transmembrane</keyword>
<evidence type="ECO:0000256" key="6">
    <source>
        <dbReference type="SAM" id="Phobius"/>
    </source>
</evidence>
<keyword evidence="4 6" id="KW-1133">Transmembrane helix</keyword>
<proteinExistence type="inferred from homology"/>
<keyword evidence="8" id="KW-1185">Reference proteome</keyword>
<feature type="transmembrane region" description="Helical" evidence="6">
    <location>
        <begin position="217"/>
        <end position="236"/>
    </location>
</feature>
<evidence type="ECO:0000313" key="7">
    <source>
        <dbReference type="EMBL" id="MFC6592960.1"/>
    </source>
</evidence>
<organism evidence="7 8">
    <name type="scientific">Deinococcus lacus</name>
    <dbReference type="NCBI Taxonomy" id="392561"/>
    <lineage>
        <taxon>Bacteria</taxon>
        <taxon>Thermotogati</taxon>
        <taxon>Deinococcota</taxon>
        <taxon>Deinococci</taxon>
        <taxon>Deinococcales</taxon>
        <taxon>Deinococcaceae</taxon>
        <taxon>Deinococcus</taxon>
    </lineage>
</organism>
<evidence type="ECO:0000256" key="2">
    <source>
        <dbReference type="ARBA" id="ARBA00009773"/>
    </source>
</evidence>
<comment type="subcellular location">
    <subcellularLocation>
        <location evidence="1">Membrane</location>
        <topology evidence="1">Multi-pass membrane protein</topology>
    </subcellularLocation>
</comment>
<dbReference type="PANTHER" id="PTHR21716">
    <property type="entry name" value="TRANSMEMBRANE PROTEIN"/>
    <property type="match status" value="1"/>
</dbReference>
<comment type="caution">
    <text evidence="7">The sequence shown here is derived from an EMBL/GenBank/DDBJ whole genome shotgun (WGS) entry which is preliminary data.</text>
</comment>
<evidence type="ECO:0000256" key="5">
    <source>
        <dbReference type="ARBA" id="ARBA00023136"/>
    </source>
</evidence>
<evidence type="ECO:0000256" key="1">
    <source>
        <dbReference type="ARBA" id="ARBA00004141"/>
    </source>
</evidence>
<accession>A0ABW1YHB3</accession>
<dbReference type="Pfam" id="PF01594">
    <property type="entry name" value="AI-2E_transport"/>
    <property type="match status" value="1"/>
</dbReference>
<name>A0ABW1YHB3_9DEIO</name>
<keyword evidence="5 6" id="KW-0472">Membrane</keyword>
<evidence type="ECO:0000313" key="8">
    <source>
        <dbReference type="Proteomes" id="UP001596297"/>
    </source>
</evidence>
<reference evidence="8" key="1">
    <citation type="journal article" date="2019" name="Int. J. Syst. Evol. Microbiol.">
        <title>The Global Catalogue of Microorganisms (GCM) 10K type strain sequencing project: providing services to taxonomists for standard genome sequencing and annotation.</title>
        <authorList>
            <consortium name="The Broad Institute Genomics Platform"/>
            <consortium name="The Broad Institute Genome Sequencing Center for Infectious Disease"/>
            <person name="Wu L."/>
            <person name="Ma J."/>
        </authorList>
    </citation>
    <scope>NUCLEOTIDE SEQUENCE [LARGE SCALE GENOMIC DNA]</scope>
    <source>
        <strain evidence="8">CGMCC 1.15772</strain>
    </source>
</reference>
<feature type="transmembrane region" description="Helical" evidence="6">
    <location>
        <begin position="110"/>
        <end position="131"/>
    </location>
</feature>
<dbReference type="Proteomes" id="UP001596297">
    <property type="component" value="Unassembled WGS sequence"/>
</dbReference>
<feature type="transmembrane region" description="Helical" evidence="6">
    <location>
        <begin position="81"/>
        <end position="104"/>
    </location>
</feature>
<comment type="similarity">
    <text evidence="2">Belongs to the autoinducer-2 exporter (AI-2E) (TC 2.A.86) family.</text>
</comment>
<evidence type="ECO:0000256" key="3">
    <source>
        <dbReference type="ARBA" id="ARBA00022692"/>
    </source>
</evidence>
<dbReference type="EMBL" id="JBHSWD010000003">
    <property type="protein sequence ID" value="MFC6592960.1"/>
    <property type="molecule type" value="Genomic_DNA"/>
</dbReference>
<dbReference type="RefSeq" id="WP_380084076.1">
    <property type="nucleotide sequence ID" value="NZ_JBHSWD010000003.1"/>
</dbReference>
<gene>
    <name evidence="7" type="ORF">ACFP81_13750</name>
</gene>
<sequence length="322" mass="34206">MKLCLPACRPPFARTASSAESRGRTRRPVIPPIAAQVAGLLGELPADLGQLEARVESWLVRYPQLAPLLAQDNFAQFQQRAVAWAAGAAGGLLSMTGAVVGSIFTGVVTLIMVLFVLANPAPLLTGILEAVPVRWRRQAAFALAEILKQMGAWGRATLLIMLIMGVAMAAGLYFIGVDNWLVFGVITALGELVPNIGPIVAIIPPILFTLADDPQKALTVAIFAFIIQQLESYVLAPFLLGGAAKMHPLSVTVGVLLFGSVFGLVGAFLTVPFLIVIKAVYKHFYLEGKPSVPEPFALALISGEVQEEIEAREENSEGAAAQ</sequence>
<evidence type="ECO:0000256" key="4">
    <source>
        <dbReference type="ARBA" id="ARBA00022989"/>
    </source>
</evidence>
<protein>
    <submittedName>
        <fullName evidence="7">AI-2E family transporter</fullName>
    </submittedName>
</protein>
<dbReference type="InterPro" id="IPR002549">
    <property type="entry name" value="AI-2E-like"/>
</dbReference>
<feature type="transmembrane region" description="Helical" evidence="6">
    <location>
        <begin position="152"/>
        <end position="175"/>
    </location>
</feature>
<feature type="transmembrane region" description="Helical" evidence="6">
    <location>
        <begin position="256"/>
        <end position="281"/>
    </location>
</feature>